<dbReference type="Proteomes" id="UP001281614">
    <property type="component" value="Unassembled WGS sequence"/>
</dbReference>
<proteinExistence type="predicted"/>
<feature type="signal peptide" evidence="1">
    <location>
        <begin position="1"/>
        <end position="17"/>
    </location>
</feature>
<name>A0AAD9XWE2_COLKA</name>
<organism evidence="2 3">
    <name type="scientific">Colletotrichum kahawae</name>
    <name type="common">Coffee berry disease fungus</name>
    <dbReference type="NCBI Taxonomy" id="34407"/>
    <lineage>
        <taxon>Eukaryota</taxon>
        <taxon>Fungi</taxon>
        <taxon>Dikarya</taxon>
        <taxon>Ascomycota</taxon>
        <taxon>Pezizomycotina</taxon>
        <taxon>Sordariomycetes</taxon>
        <taxon>Hypocreomycetidae</taxon>
        <taxon>Glomerellales</taxon>
        <taxon>Glomerellaceae</taxon>
        <taxon>Colletotrichum</taxon>
        <taxon>Colletotrichum gloeosporioides species complex</taxon>
    </lineage>
</organism>
<protein>
    <submittedName>
        <fullName evidence="2">Uncharacterized protein</fullName>
    </submittedName>
</protein>
<accession>A0AAD9XWE2</accession>
<evidence type="ECO:0000313" key="2">
    <source>
        <dbReference type="EMBL" id="KAK2729426.1"/>
    </source>
</evidence>
<reference evidence="2" key="1">
    <citation type="submission" date="2023-02" db="EMBL/GenBank/DDBJ databases">
        <title>Colletotrichum kahawae CIFC_Que2 genome sequencing and assembly.</title>
        <authorList>
            <person name="Baroncelli R."/>
        </authorList>
    </citation>
    <scope>NUCLEOTIDE SEQUENCE</scope>
    <source>
        <strain evidence="2">CIFC_Que2</strain>
    </source>
</reference>
<dbReference type="AlphaFoldDB" id="A0AAD9XWE2"/>
<feature type="chain" id="PRO_5042215797" evidence="1">
    <location>
        <begin position="18"/>
        <end position="243"/>
    </location>
</feature>
<evidence type="ECO:0000256" key="1">
    <source>
        <dbReference type="SAM" id="SignalP"/>
    </source>
</evidence>
<comment type="caution">
    <text evidence="2">The sequence shown here is derived from an EMBL/GenBank/DDBJ whole genome shotgun (WGS) entry which is preliminary data.</text>
</comment>
<keyword evidence="3" id="KW-1185">Reference proteome</keyword>
<keyword evidence="1" id="KW-0732">Signal</keyword>
<dbReference type="EMBL" id="VYYT01000788">
    <property type="protein sequence ID" value="KAK2729426.1"/>
    <property type="molecule type" value="Genomic_DNA"/>
</dbReference>
<evidence type="ECO:0000313" key="3">
    <source>
        <dbReference type="Proteomes" id="UP001281614"/>
    </source>
</evidence>
<gene>
    <name evidence="2" type="ORF">CKAH01_10240</name>
</gene>
<sequence>MRIGILLIAVFATLASALPAPSDNVAADIANTHIGDTDVAEESVASLAGKPKVKSGWWIAPGGLGGCSWDWEEEDNKKCAHDCDEQRREQCEDDMGVKYRVEAGPCILIPSNWFYPWLRRCVCTCEDSASSASIDDVSADIANTDIANTEVAEKSVASLAGKANEKNRPRGAEGGCKVDWDTSYQCARACDKEGREECTGEHMVGKYRVDFMPCGFIPPFIFRQCKPSEMGLRRSHASQTPGV</sequence>